<feature type="domain" description="Protein kinase" evidence="6">
    <location>
        <begin position="23"/>
        <end position="269"/>
    </location>
</feature>
<dbReference type="InterPro" id="IPR001245">
    <property type="entry name" value="Ser-Thr/Tyr_kinase_cat_dom"/>
</dbReference>
<organism evidence="7 8">
    <name type="scientific">Collybiopsis luxurians FD-317 M1</name>
    <dbReference type="NCBI Taxonomy" id="944289"/>
    <lineage>
        <taxon>Eukaryota</taxon>
        <taxon>Fungi</taxon>
        <taxon>Dikarya</taxon>
        <taxon>Basidiomycota</taxon>
        <taxon>Agaricomycotina</taxon>
        <taxon>Agaricomycetes</taxon>
        <taxon>Agaricomycetidae</taxon>
        <taxon>Agaricales</taxon>
        <taxon>Marasmiineae</taxon>
        <taxon>Omphalotaceae</taxon>
        <taxon>Collybiopsis</taxon>
        <taxon>Collybiopsis luxurians</taxon>
    </lineage>
</organism>
<dbReference type="PANTHER" id="PTHR44329:SF288">
    <property type="entry name" value="MITOGEN-ACTIVATED PROTEIN KINASE KINASE KINASE 20"/>
    <property type="match status" value="1"/>
</dbReference>
<gene>
    <name evidence="7" type="ORF">GYMLUDRAFT_391998</name>
</gene>
<evidence type="ECO:0000256" key="3">
    <source>
        <dbReference type="ARBA" id="ARBA00022777"/>
    </source>
</evidence>
<dbReference type="PROSITE" id="PS50011">
    <property type="entry name" value="PROTEIN_KINASE_DOM"/>
    <property type="match status" value="1"/>
</dbReference>
<dbReference type="EMBL" id="KN834859">
    <property type="protein sequence ID" value="KIK51615.1"/>
    <property type="molecule type" value="Genomic_DNA"/>
</dbReference>
<feature type="compositionally biased region" description="Low complexity" evidence="5">
    <location>
        <begin position="292"/>
        <end position="305"/>
    </location>
</feature>
<keyword evidence="4" id="KW-0067">ATP-binding</keyword>
<keyword evidence="8" id="KW-1185">Reference proteome</keyword>
<dbReference type="Gene3D" id="1.10.510.10">
    <property type="entry name" value="Transferase(Phosphotransferase) domain 1"/>
    <property type="match status" value="1"/>
</dbReference>
<dbReference type="OrthoDB" id="5966500at2759"/>
<evidence type="ECO:0000313" key="7">
    <source>
        <dbReference type="EMBL" id="KIK51615.1"/>
    </source>
</evidence>
<dbReference type="GO" id="GO:0004674">
    <property type="term" value="F:protein serine/threonine kinase activity"/>
    <property type="evidence" value="ECO:0007669"/>
    <property type="project" value="TreeGrafter"/>
</dbReference>
<proteinExistence type="predicted"/>
<dbReference type="Pfam" id="PF07714">
    <property type="entry name" value="PK_Tyr_Ser-Thr"/>
    <property type="match status" value="1"/>
</dbReference>
<evidence type="ECO:0000256" key="5">
    <source>
        <dbReference type="SAM" id="MobiDB-lite"/>
    </source>
</evidence>
<dbReference type="HOGENOM" id="CLU_510944_0_0_1"/>
<keyword evidence="2" id="KW-0547">Nucleotide-binding</keyword>
<feature type="compositionally biased region" description="Low complexity" evidence="5">
    <location>
        <begin position="348"/>
        <end position="359"/>
    </location>
</feature>
<name>A0A0D0AN12_9AGAR</name>
<evidence type="ECO:0000256" key="1">
    <source>
        <dbReference type="ARBA" id="ARBA00022679"/>
    </source>
</evidence>
<dbReference type="InterPro" id="IPR011009">
    <property type="entry name" value="Kinase-like_dom_sf"/>
</dbReference>
<dbReference type="AlphaFoldDB" id="A0A0D0AN12"/>
<sequence length="533" mass="58657">MSAPPDELLSGGDENVLIRPSSLVIETPLLDASNNALIRGKWKGRLVVVKRLGIDVSEEMLQDQAGKWFKLRHPNVSRICGIADHASDPLFTVIPFYNHGNIRQYLTKKLLSNRHKLILDIALGMQYLHNNGIVHGGLRPTNIFVTNDECATISEYGMFELLHTTEDHEAHRYLSPEAWRGINSRSSDIYAFSMCALEIFTSILPWGALSEKHIAHLVMYEDARPTRPDDDEITDDLWSIIVSAWHPEPRSRPSFDLVVRLWRAGTSRVDIPAADESGSNTPTLPPMHRVQSGSSVGSDNSSGSGPPAYDRISVSAPPHIQQFAFNTTENTRSTLQPEDALYSHSRHSSISGHDSSQSSRPRTPNTAPAAVQQFSVNMDTSMFQMRPSSPSYSWYSSAISGDHQPSTSSSSVRSVYPPTIPADSSLSLHKPRIGASLQRAYGAVMTSEDDSSFYEIFQNVGQTLPSLKSRARQDDSSVYEMSQSLGRALPSVESGSRQWEIGQRMPPARHQLSFSEISISSASSGPAGATQGK</sequence>
<reference evidence="7 8" key="1">
    <citation type="submission" date="2014-04" db="EMBL/GenBank/DDBJ databases">
        <title>Evolutionary Origins and Diversification of the Mycorrhizal Mutualists.</title>
        <authorList>
            <consortium name="DOE Joint Genome Institute"/>
            <consortium name="Mycorrhizal Genomics Consortium"/>
            <person name="Kohler A."/>
            <person name="Kuo A."/>
            <person name="Nagy L.G."/>
            <person name="Floudas D."/>
            <person name="Copeland A."/>
            <person name="Barry K.W."/>
            <person name="Cichocki N."/>
            <person name="Veneault-Fourrey C."/>
            <person name="LaButti K."/>
            <person name="Lindquist E.A."/>
            <person name="Lipzen A."/>
            <person name="Lundell T."/>
            <person name="Morin E."/>
            <person name="Murat C."/>
            <person name="Riley R."/>
            <person name="Ohm R."/>
            <person name="Sun H."/>
            <person name="Tunlid A."/>
            <person name="Henrissat B."/>
            <person name="Grigoriev I.V."/>
            <person name="Hibbett D.S."/>
            <person name="Martin F."/>
        </authorList>
    </citation>
    <scope>NUCLEOTIDE SEQUENCE [LARGE SCALE GENOMIC DNA]</scope>
    <source>
        <strain evidence="7 8">FD-317 M1</strain>
    </source>
</reference>
<evidence type="ECO:0000313" key="8">
    <source>
        <dbReference type="Proteomes" id="UP000053593"/>
    </source>
</evidence>
<evidence type="ECO:0000259" key="6">
    <source>
        <dbReference type="PROSITE" id="PS50011"/>
    </source>
</evidence>
<accession>A0A0D0AN12</accession>
<keyword evidence="1" id="KW-0808">Transferase</keyword>
<dbReference type="GO" id="GO:0005524">
    <property type="term" value="F:ATP binding"/>
    <property type="evidence" value="ECO:0007669"/>
    <property type="project" value="UniProtKB-KW"/>
</dbReference>
<feature type="region of interest" description="Disordered" evidence="5">
    <location>
        <begin position="271"/>
        <end position="313"/>
    </location>
</feature>
<protein>
    <recommendedName>
        <fullName evidence="6">Protein kinase domain-containing protein</fullName>
    </recommendedName>
</protein>
<dbReference type="Proteomes" id="UP000053593">
    <property type="component" value="Unassembled WGS sequence"/>
</dbReference>
<evidence type="ECO:0000256" key="4">
    <source>
        <dbReference type="ARBA" id="ARBA00022840"/>
    </source>
</evidence>
<feature type="region of interest" description="Disordered" evidence="5">
    <location>
        <begin position="342"/>
        <end position="368"/>
    </location>
</feature>
<dbReference type="InterPro" id="IPR051681">
    <property type="entry name" value="Ser/Thr_Kinases-Pseudokinases"/>
</dbReference>
<evidence type="ECO:0000256" key="2">
    <source>
        <dbReference type="ARBA" id="ARBA00022741"/>
    </source>
</evidence>
<dbReference type="InterPro" id="IPR000719">
    <property type="entry name" value="Prot_kinase_dom"/>
</dbReference>
<dbReference type="PANTHER" id="PTHR44329">
    <property type="entry name" value="SERINE/THREONINE-PROTEIN KINASE TNNI3K-RELATED"/>
    <property type="match status" value="1"/>
</dbReference>
<dbReference type="SUPFAM" id="SSF56112">
    <property type="entry name" value="Protein kinase-like (PK-like)"/>
    <property type="match status" value="1"/>
</dbReference>
<keyword evidence="3" id="KW-0418">Kinase</keyword>